<dbReference type="Proteomes" id="UP000240621">
    <property type="component" value="Unassembled WGS sequence"/>
</dbReference>
<dbReference type="EMBL" id="PYGC01000018">
    <property type="protein sequence ID" value="PSK80303.1"/>
    <property type="molecule type" value="Genomic_DNA"/>
</dbReference>
<dbReference type="RefSeq" id="WP_106543902.1">
    <property type="nucleotide sequence ID" value="NZ_BLAU01000001.1"/>
</dbReference>
<proteinExistence type="predicted"/>
<dbReference type="OrthoDB" id="1435302at2"/>
<dbReference type="PROSITE" id="PS51257">
    <property type="entry name" value="PROKAR_LIPOPROTEIN"/>
    <property type="match status" value="1"/>
</dbReference>
<dbReference type="PANTHER" id="PTHR30469">
    <property type="entry name" value="MULTIDRUG RESISTANCE PROTEIN MDTA"/>
    <property type="match status" value="1"/>
</dbReference>
<dbReference type="CDD" id="cd06850">
    <property type="entry name" value="biotinyl_domain"/>
    <property type="match status" value="1"/>
</dbReference>
<evidence type="ECO:0000313" key="1">
    <source>
        <dbReference type="EMBL" id="PSK80303.1"/>
    </source>
</evidence>
<dbReference type="Gene3D" id="2.40.50.100">
    <property type="match status" value="2"/>
</dbReference>
<name>A0A2P8C5R2_9BACT</name>
<dbReference type="InterPro" id="IPR011053">
    <property type="entry name" value="Single_hybrid_motif"/>
</dbReference>
<comment type="caution">
    <text evidence="1">The sequence shown here is derived from an EMBL/GenBank/DDBJ whole genome shotgun (WGS) entry which is preliminary data.</text>
</comment>
<protein>
    <submittedName>
        <fullName evidence="1">Biotin carboxyl carrier protein</fullName>
    </submittedName>
</protein>
<dbReference type="GO" id="GO:1990281">
    <property type="term" value="C:efflux pump complex"/>
    <property type="evidence" value="ECO:0007669"/>
    <property type="project" value="TreeGrafter"/>
</dbReference>
<evidence type="ECO:0000313" key="2">
    <source>
        <dbReference type="Proteomes" id="UP000240621"/>
    </source>
</evidence>
<dbReference type="Gene3D" id="2.40.420.20">
    <property type="match status" value="1"/>
</dbReference>
<organism evidence="1 2">
    <name type="scientific">Prolixibacter denitrificans</name>
    <dbReference type="NCBI Taxonomy" id="1541063"/>
    <lineage>
        <taxon>Bacteria</taxon>
        <taxon>Pseudomonadati</taxon>
        <taxon>Bacteroidota</taxon>
        <taxon>Bacteroidia</taxon>
        <taxon>Marinilabiliales</taxon>
        <taxon>Prolixibacteraceae</taxon>
        <taxon>Prolixibacter</taxon>
    </lineage>
</organism>
<accession>A0A2P8C5R2</accession>
<dbReference type="SUPFAM" id="SSF51230">
    <property type="entry name" value="Single hybrid motif"/>
    <property type="match status" value="1"/>
</dbReference>
<sequence>MPFMKRNSIRFSLLTQRYLMAGAIVLTALTFSGCSQKKSASTADPSAPLPEVQVTHVRQGTVQQTVQLNATAVFRRQHVLKSPVTGYVVKSFAEPGQMVRKGDPVFVIETKESRALGNSLDSLNRKLGLSGRMTIRASVSGYVAAISHQTGDFVPEGEPLATINDRNSMVFILNIPVEWPSIIRRGESLPVQLPDGRKLSGVVTETLPSVDQAAQTRQVIIRVDKAGVVPEGLIAKVSLVQQEKANTQILPKAAVLANETENHFWVMKMHGKETAVKVPVTTGIQTADSVEILAPQFQPSDEILTTGNYGVPDTLNVKVIR</sequence>
<dbReference type="AlphaFoldDB" id="A0A2P8C5R2"/>
<dbReference type="GO" id="GO:0015562">
    <property type="term" value="F:efflux transmembrane transporter activity"/>
    <property type="evidence" value="ECO:0007669"/>
    <property type="project" value="TreeGrafter"/>
</dbReference>
<gene>
    <name evidence="1" type="ORF">CLV93_1186</name>
</gene>
<reference evidence="1 2" key="1">
    <citation type="submission" date="2018-03" db="EMBL/GenBank/DDBJ databases">
        <title>Genomic Encyclopedia of Archaeal and Bacterial Type Strains, Phase II (KMG-II): from individual species to whole genera.</title>
        <authorList>
            <person name="Goeker M."/>
        </authorList>
    </citation>
    <scope>NUCLEOTIDE SEQUENCE [LARGE SCALE GENOMIC DNA]</scope>
    <source>
        <strain evidence="1 2">DSM 27267</strain>
    </source>
</reference>
<dbReference type="PANTHER" id="PTHR30469:SF15">
    <property type="entry name" value="HLYD FAMILY OF SECRETION PROTEINS"/>
    <property type="match status" value="1"/>
</dbReference>